<dbReference type="GO" id="GO:0019546">
    <property type="term" value="P:L-arginine deiminase pathway"/>
    <property type="evidence" value="ECO:0007669"/>
    <property type="project" value="TreeGrafter"/>
</dbReference>
<dbReference type="EMBL" id="JRUN01000058">
    <property type="protein sequence ID" value="KHD84462.1"/>
    <property type="molecule type" value="Genomic_DNA"/>
</dbReference>
<sequence>MTKKIWNNSAITPLKKVILCPPTYHEFEPINVITESWLEKGEKSNHEAIMKEHAELVHAYKSNGVEVIQMEPVPDLPYMVYARDFGASIAEGVIMGNFRQPVRKGESEQFEKKLKELGVPIVARTTAGAFEGGDFWFLDEATIAHGVIERTDWDGFHNVKRQVEELGYCMIGVPCARENLHLDMCFNIVGEKVAVVCKEALPDFFLRMLEKRKFTLINVPQEGVFKHYCNLQNIGRDRVISFENNVEVNAKMRDLGLTVIEVGLEEILKGGGGPHCMTFPLERGE</sequence>
<evidence type="ECO:0000313" key="2">
    <source>
        <dbReference type="Proteomes" id="UP000030588"/>
    </source>
</evidence>
<dbReference type="SUPFAM" id="SSF55909">
    <property type="entry name" value="Pentein"/>
    <property type="match status" value="1"/>
</dbReference>
<dbReference type="Pfam" id="PF19420">
    <property type="entry name" value="DDAH_eukar"/>
    <property type="match status" value="1"/>
</dbReference>
<reference evidence="1 2" key="1">
    <citation type="submission" date="2014-10" db="EMBL/GenBank/DDBJ databases">
        <title>Draft genome of phytase producing Bacillus ginsengihumi strain M2.11.</title>
        <authorList>
            <person name="Toymentseva A."/>
            <person name="Boulygina E.A."/>
            <person name="Kazakov S.V."/>
            <person name="Kayumov I."/>
            <person name="Suleimanova A.D."/>
            <person name="Mardanova A.M."/>
            <person name="Maria S.N."/>
            <person name="Sergey M.Y."/>
            <person name="Sharipova M.R."/>
        </authorList>
    </citation>
    <scope>NUCLEOTIDE SEQUENCE [LARGE SCALE GENOMIC DNA]</scope>
    <source>
        <strain evidence="1 2">M2.11</strain>
    </source>
</reference>
<dbReference type="Gene3D" id="3.75.10.10">
    <property type="entry name" value="L-arginine/glycine Amidinotransferase, Chain A"/>
    <property type="match status" value="1"/>
</dbReference>
<accession>A0A0A6XWF1</accession>
<dbReference type="STRING" id="363870.NG54_15285"/>
<gene>
    <name evidence="1" type="ORF">NG54_15285</name>
</gene>
<comment type="caution">
    <text evidence="1">The sequence shown here is derived from an EMBL/GenBank/DDBJ whole genome shotgun (WGS) entry which is preliminary data.</text>
</comment>
<dbReference type="AlphaFoldDB" id="A0A0A6XWF1"/>
<dbReference type="GO" id="GO:0016990">
    <property type="term" value="F:arginine deiminase activity"/>
    <property type="evidence" value="ECO:0007669"/>
    <property type="project" value="TreeGrafter"/>
</dbReference>
<dbReference type="PANTHER" id="PTHR47271">
    <property type="entry name" value="ARGININE DEIMINASE"/>
    <property type="match status" value="1"/>
</dbReference>
<protein>
    <submittedName>
        <fullName evidence="1">Nitrate reductase</fullName>
    </submittedName>
</protein>
<evidence type="ECO:0000313" key="1">
    <source>
        <dbReference type="EMBL" id="KHD84462.1"/>
    </source>
</evidence>
<organism evidence="1 2">
    <name type="scientific">Heyndrickxia ginsengihumi</name>
    <dbReference type="NCBI Taxonomy" id="363870"/>
    <lineage>
        <taxon>Bacteria</taxon>
        <taxon>Bacillati</taxon>
        <taxon>Bacillota</taxon>
        <taxon>Bacilli</taxon>
        <taxon>Bacillales</taxon>
        <taxon>Bacillaceae</taxon>
        <taxon>Heyndrickxia</taxon>
    </lineage>
</organism>
<dbReference type="PANTHER" id="PTHR47271:SF2">
    <property type="entry name" value="ARGININE DEIMINASE"/>
    <property type="match status" value="1"/>
</dbReference>
<name>A0A0A6XWF1_9BACI</name>
<dbReference type="OrthoDB" id="9814070at2"/>
<dbReference type="RefSeq" id="WP_035355746.1">
    <property type="nucleotide sequence ID" value="NZ_JBCNRP010000001.1"/>
</dbReference>
<dbReference type="Proteomes" id="UP000030588">
    <property type="component" value="Unassembled WGS sequence"/>
</dbReference>
<proteinExistence type="predicted"/>